<dbReference type="RefSeq" id="XP_033462204.1">
    <property type="nucleotide sequence ID" value="XM_033604221.1"/>
</dbReference>
<dbReference type="Gene3D" id="3.30.559.30">
    <property type="entry name" value="Nonribosomal peptide synthetase, condensation domain"/>
    <property type="match status" value="1"/>
</dbReference>
<dbReference type="Gene3D" id="3.30.559.10">
    <property type="entry name" value="Chloramphenicol acetyltransferase-like domain"/>
    <property type="match status" value="1"/>
</dbReference>
<keyword evidence="1" id="KW-1185">Reference proteome</keyword>
<dbReference type="InterPro" id="IPR023213">
    <property type="entry name" value="CAT-like_dom_sf"/>
</dbReference>
<reference evidence="2" key="3">
    <citation type="submission" date="2025-08" db="UniProtKB">
        <authorList>
            <consortium name="RefSeq"/>
        </authorList>
    </citation>
    <scope>IDENTIFICATION</scope>
    <source>
        <strain evidence="2">CBS 342.82</strain>
    </source>
</reference>
<gene>
    <name evidence="2" type="ORF">K489DRAFT_377715</name>
</gene>
<evidence type="ECO:0000313" key="2">
    <source>
        <dbReference type="RefSeq" id="XP_033462204.1"/>
    </source>
</evidence>
<protein>
    <recommendedName>
        <fullName evidence="3">CoA-dependent acyltransferase</fullName>
    </recommendedName>
</protein>
<reference evidence="2" key="1">
    <citation type="submission" date="2020-01" db="EMBL/GenBank/DDBJ databases">
        <authorList>
            <consortium name="DOE Joint Genome Institute"/>
            <person name="Haridas S."/>
            <person name="Albert R."/>
            <person name="Binder M."/>
            <person name="Bloem J."/>
            <person name="Labutti K."/>
            <person name="Salamov A."/>
            <person name="Andreopoulos B."/>
            <person name="Baker S.E."/>
            <person name="Barry K."/>
            <person name="Bills G."/>
            <person name="Bluhm B.H."/>
            <person name="Cannon C."/>
            <person name="Castanera R."/>
            <person name="Culley D.E."/>
            <person name="Daum C."/>
            <person name="Ezra D."/>
            <person name="Gonzalez J.B."/>
            <person name="Henrissat B."/>
            <person name="Kuo A."/>
            <person name="Liang C."/>
            <person name="Lipzen A."/>
            <person name="Lutzoni F."/>
            <person name="Magnuson J."/>
            <person name="Mondo S."/>
            <person name="Nolan M."/>
            <person name="Ohm R."/>
            <person name="Pangilinan J."/>
            <person name="Park H.-J."/>
            <person name="Ramirez L."/>
            <person name="Alfaro M."/>
            <person name="Sun H."/>
            <person name="Tritt A."/>
            <person name="Yoshinaga Y."/>
            <person name="Zwiers L.-H."/>
            <person name="Turgeon B.G."/>
            <person name="Goodwin S.B."/>
            <person name="Spatafora J.W."/>
            <person name="Crous P.W."/>
            <person name="Grigoriev I.V."/>
        </authorList>
    </citation>
    <scope>NUCLEOTIDE SEQUENCE</scope>
    <source>
        <strain evidence="2">CBS 342.82</strain>
    </source>
</reference>
<dbReference type="OrthoDB" id="2548233at2759"/>
<sequence length="461" mass="50661">MAITVVEEEDLSWVQTSPRTYERPLDDMENFFALAGEGGVGATDGQHWHIAIMAKIDIEGIDLKRDLPVAWMSLRQINPCLSAVVEGDRLVYTIADYEELGSWLNESLHFHDKSASSRDVFPIRNRTGRAALHVLLPTQELYLLAPHTHLDGIGAYTAMNNLVQALADAANASRGPALQGDECRNLVGPLNTLASIPVATDTDRATFRTMLGKWMAGFAGVKLRLKDTKQPCREPRTIYRPFTVSDSKLVIAKCKEAGFTVTAGVQAAVSMALRKQVGETATFQSAVTIHDVRKWVDKTQDPATTLVGPMAIPVPAVFTVTDDFLETARLASQKYREPEQSGLLRVLPRFWGNDMVGIIKNPPPGSEAPSSLGVSSFGIMDNYLRPSYQGAAGGKVEVKDAWLGITLYSPDILLHLWTFQGSMRLQCVYNEAYHDKEAISELLKSTEDELLRGLGLNAMTT</sequence>
<accession>A0A6J3MBD1</accession>
<proteinExistence type="predicted"/>
<dbReference type="Proteomes" id="UP000504637">
    <property type="component" value="Unplaced"/>
</dbReference>
<organism evidence="2">
    <name type="scientific">Dissoconium aciculare CBS 342.82</name>
    <dbReference type="NCBI Taxonomy" id="1314786"/>
    <lineage>
        <taxon>Eukaryota</taxon>
        <taxon>Fungi</taxon>
        <taxon>Dikarya</taxon>
        <taxon>Ascomycota</taxon>
        <taxon>Pezizomycotina</taxon>
        <taxon>Dothideomycetes</taxon>
        <taxon>Dothideomycetidae</taxon>
        <taxon>Mycosphaerellales</taxon>
        <taxon>Dissoconiaceae</taxon>
        <taxon>Dissoconium</taxon>
    </lineage>
</organism>
<evidence type="ECO:0008006" key="3">
    <source>
        <dbReference type="Google" id="ProtNLM"/>
    </source>
</evidence>
<reference evidence="2" key="2">
    <citation type="submission" date="2020-04" db="EMBL/GenBank/DDBJ databases">
        <authorList>
            <consortium name="NCBI Genome Project"/>
        </authorList>
    </citation>
    <scope>NUCLEOTIDE SEQUENCE</scope>
    <source>
        <strain evidence="2">CBS 342.82</strain>
    </source>
</reference>
<dbReference type="SUPFAM" id="SSF52777">
    <property type="entry name" value="CoA-dependent acyltransferases"/>
    <property type="match status" value="1"/>
</dbReference>
<name>A0A6J3MBD1_9PEZI</name>
<dbReference type="PANTHER" id="PTHR42034:SF1">
    <property type="entry name" value="CONDENSATION DOMAIN-CONTAINING PROTEIN"/>
    <property type="match status" value="1"/>
</dbReference>
<evidence type="ECO:0000313" key="1">
    <source>
        <dbReference type="Proteomes" id="UP000504637"/>
    </source>
</evidence>
<dbReference type="PANTHER" id="PTHR42034">
    <property type="entry name" value="CHROMOSOME 7, WHOLE GENOME SHOTGUN SEQUENCE-RELATED"/>
    <property type="match status" value="1"/>
</dbReference>
<dbReference type="GeneID" id="54362021"/>
<dbReference type="AlphaFoldDB" id="A0A6J3MBD1"/>